<evidence type="ECO:0000313" key="2">
    <source>
        <dbReference type="EMBL" id="ETN10805.1"/>
    </source>
</evidence>
<feature type="compositionally biased region" description="Basic and acidic residues" evidence="1">
    <location>
        <begin position="249"/>
        <end position="270"/>
    </location>
</feature>
<feature type="region of interest" description="Disordered" evidence="1">
    <location>
        <begin position="231"/>
        <end position="286"/>
    </location>
</feature>
<sequence length="549" mass="62475">MTKRRVEELKEKSDEEKSYEYSMPVFTPVVPPKIKSISKEALVKWQKLRKEYEAKMRSRCRSSGEDYSIITQTVKESFDHDLLEVFCTMRLDKEVADCTEGMLIEELQRLLTSVKNDYLPDIKALFKRELRMDLRRVTEIVRQHGLAECLEGREGEEQKCKRVIASLAPPTLKADVKTIVQWKDKDAGKNLVKLYKLVYERAKEHERHFQQQKRLKTGRADKDIDRSKLTVLEARSEGQKPFQSKSASKQKEKKTAVSTEQKKVGKEVDKKGKKASTREPPSPCPKCQQMHWLSDCPDATEAEKVVLRQKLREASKARKAGLKRLGELLPNMKRTATLNGVLTLPYCPDTGSEHTVLTHAMFEELVVADGSVVEEPLDIPVHCIAYGSHVVVANTKAMVRLMIHTAAGAVEIAEPVPSLIVDTQDEELILEQLANRQQDDATGDPLELEVDDPPVSRAEAATEAVEVLIKRALENGFPVEKVEKLRVIVHMYDVWRLELRDDPPARVPPLELRLKEGAQPTKCKPRKYPPHIRNFLQEFNDKLVALGLV</sequence>
<accession>W2QEX1</accession>
<reference evidence="2 3" key="2">
    <citation type="submission" date="2013-11" db="EMBL/GenBank/DDBJ databases">
        <title>The Genome Sequence of Phytophthora parasitica INRA-310.</title>
        <authorList>
            <consortium name="The Broad Institute Genomics Platform"/>
            <person name="Russ C."/>
            <person name="Tyler B."/>
            <person name="Panabieres F."/>
            <person name="Shan W."/>
            <person name="Tripathy S."/>
            <person name="Grunwald N."/>
            <person name="Machado M."/>
            <person name="Johnson C.S."/>
            <person name="Arredondo F."/>
            <person name="Hong C."/>
            <person name="Coffey M."/>
            <person name="Young S.K."/>
            <person name="Zeng Q."/>
            <person name="Gargeya S."/>
            <person name="Fitzgerald M."/>
            <person name="Abouelleil A."/>
            <person name="Alvarado L."/>
            <person name="Chapman S.B."/>
            <person name="Gainer-Dewar J."/>
            <person name="Goldberg J."/>
            <person name="Griggs A."/>
            <person name="Gujja S."/>
            <person name="Hansen M."/>
            <person name="Howarth C."/>
            <person name="Imamovic A."/>
            <person name="Ireland A."/>
            <person name="Larimer J."/>
            <person name="McCowan C."/>
            <person name="Murphy C."/>
            <person name="Pearson M."/>
            <person name="Poon T.W."/>
            <person name="Priest M."/>
            <person name="Roberts A."/>
            <person name="Saif S."/>
            <person name="Shea T."/>
            <person name="Sykes S."/>
            <person name="Wortman J."/>
            <person name="Nusbaum C."/>
            <person name="Birren B."/>
        </authorList>
    </citation>
    <scope>NUCLEOTIDE SEQUENCE [LARGE SCALE GENOMIC DNA]</scope>
    <source>
        <strain evidence="2 3">INRA-310</strain>
    </source>
</reference>
<dbReference type="GeneID" id="20191301"/>
<protein>
    <submittedName>
        <fullName evidence="2">Uncharacterized protein</fullName>
    </submittedName>
</protein>
<dbReference type="Proteomes" id="UP000018817">
    <property type="component" value="Unassembled WGS sequence"/>
</dbReference>
<evidence type="ECO:0000313" key="3">
    <source>
        <dbReference type="Proteomes" id="UP000018817"/>
    </source>
</evidence>
<dbReference type="RefSeq" id="XP_008904071.1">
    <property type="nucleotide sequence ID" value="XM_008905823.1"/>
</dbReference>
<dbReference type="VEuPathDB" id="FungiDB:PPTG_22702"/>
<dbReference type="OrthoDB" id="109581at2759"/>
<dbReference type="OMA" id="CIAYGSH"/>
<reference evidence="3" key="1">
    <citation type="submission" date="2011-12" db="EMBL/GenBank/DDBJ databases">
        <authorList>
            <consortium name="The Broad Institute Genome Sequencing Platform"/>
            <person name="Russ C."/>
            <person name="Tyler B."/>
            <person name="Panabieres F."/>
            <person name="Shan W."/>
            <person name="Tripathy S."/>
            <person name="Grunwald N."/>
            <person name="Machado M."/>
            <person name="Young S.K."/>
            <person name="Zeng Q."/>
            <person name="Gargeya S."/>
            <person name="Fitzgerald M."/>
            <person name="Haas B."/>
            <person name="Abouelleil A."/>
            <person name="Alvarado L."/>
            <person name="Arachchi H.M."/>
            <person name="Berlin A."/>
            <person name="Chapman S.B."/>
            <person name="Gearin G."/>
            <person name="Goldberg J."/>
            <person name="Griggs A."/>
            <person name="Gujja S."/>
            <person name="Hansen M."/>
            <person name="Heiman D."/>
            <person name="Howarth C."/>
            <person name="Larimer J."/>
            <person name="Lui A."/>
            <person name="MacDonald P.J.P."/>
            <person name="McCowen C."/>
            <person name="Montmayeur A."/>
            <person name="Murphy C."/>
            <person name="Neiman D."/>
            <person name="Pearson M."/>
            <person name="Priest M."/>
            <person name="Roberts A."/>
            <person name="Saif S."/>
            <person name="Shea T."/>
            <person name="Sisk P."/>
            <person name="Stolte C."/>
            <person name="Sykes S."/>
            <person name="Wortman J."/>
            <person name="Nusbaum C."/>
            <person name="Birren B."/>
        </authorList>
    </citation>
    <scope>NUCLEOTIDE SEQUENCE [LARGE SCALE GENOMIC DNA]</scope>
    <source>
        <strain evidence="3">INRA-310</strain>
    </source>
</reference>
<dbReference type="AlphaFoldDB" id="W2QEX1"/>
<name>W2QEX1_PHYN3</name>
<proteinExistence type="predicted"/>
<organism evidence="2 3">
    <name type="scientific">Phytophthora nicotianae (strain INRA-310)</name>
    <name type="common">Phytophthora parasitica</name>
    <dbReference type="NCBI Taxonomy" id="761204"/>
    <lineage>
        <taxon>Eukaryota</taxon>
        <taxon>Sar</taxon>
        <taxon>Stramenopiles</taxon>
        <taxon>Oomycota</taxon>
        <taxon>Peronosporomycetes</taxon>
        <taxon>Peronosporales</taxon>
        <taxon>Peronosporaceae</taxon>
        <taxon>Phytophthora</taxon>
    </lineage>
</organism>
<dbReference type="STRING" id="761204.W2QEX1"/>
<dbReference type="EMBL" id="KI669581">
    <property type="protein sequence ID" value="ETN10805.1"/>
    <property type="molecule type" value="Genomic_DNA"/>
</dbReference>
<gene>
    <name evidence="2" type="ORF">PPTG_22702</name>
</gene>
<evidence type="ECO:0000256" key="1">
    <source>
        <dbReference type="SAM" id="MobiDB-lite"/>
    </source>
</evidence>